<dbReference type="PANTHER" id="PTHR30269">
    <property type="entry name" value="TRANSMEMBRANE PROTEIN YFCA"/>
    <property type="match status" value="1"/>
</dbReference>
<evidence type="ECO:0000256" key="8">
    <source>
        <dbReference type="RuleBase" id="RU363041"/>
    </source>
</evidence>
<evidence type="ECO:0000313" key="9">
    <source>
        <dbReference type="EMBL" id="CAB3820474.1"/>
    </source>
</evidence>
<organism evidence="9 10">
    <name type="scientific">Achromobacter anxifer</name>
    <dbReference type="NCBI Taxonomy" id="1287737"/>
    <lineage>
        <taxon>Bacteria</taxon>
        <taxon>Pseudomonadati</taxon>
        <taxon>Pseudomonadota</taxon>
        <taxon>Betaproteobacteria</taxon>
        <taxon>Burkholderiales</taxon>
        <taxon>Alcaligenaceae</taxon>
        <taxon>Achromobacter</taxon>
    </lineage>
</organism>
<feature type="transmembrane region" description="Helical" evidence="8">
    <location>
        <begin position="33"/>
        <end position="63"/>
    </location>
</feature>
<keyword evidence="3" id="KW-0813">Transport</keyword>
<evidence type="ECO:0000256" key="6">
    <source>
        <dbReference type="ARBA" id="ARBA00022989"/>
    </source>
</evidence>
<comment type="similarity">
    <text evidence="2 8">Belongs to the 4-toluene sulfonate uptake permease (TSUP) (TC 2.A.102) family.</text>
</comment>
<feature type="transmembrane region" description="Helical" evidence="8">
    <location>
        <begin position="156"/>
        <end position="182"/>
    </location>
</feature>
<dbReference type="EMBL" id="CADILG010000001">
    <property type="protein sequence ID" value="CAB3820474.1"/>
    <property type="molecule type" value="Genomic_DNA"/>
</dbReference>
<evidence type="ECO:0000256" key="3">
    <source>
        <dbReference type="ARBA" id="ARBA00022448"/>
    </source>
</evidence>
<dbReference type="Proteomes" id="UP000494117">
    <property type="component" value="Unassembled WGS sequence"/>
</dbReference>
<evidence type="ECO:0000256" key="5">
    <source>
        <dbReference type="ARBA" id="ARBA00022692"/>
    </source>
</evidence>
<feature type="transmembrane region" description="Helical" evidence="8">
    <location>
        <begin position="194"/>
        <end position="216"/>
    </location>
</feature>
<keyword evidence="5 8" id="KW-0812">Transmembrane</keyword>
<comment type="subcellular location">
    <subcellularLocation>
        <location evidence="1 8">Cell membrane</location>
        <topology evidence="1 8">Multi-pass membrane protein</topology>
    </subcellularLocation>
</comment>
<keyword evidence="4 8" id="KW-1003">Cell membrane</keyword>
<feature type="transmembrane region" description="Helical" evidence="8">
    <location>
        <begin position="251"/>
        <end position="273"/>
    </location>
</feature>
<dbReference type="PANTHER" id="PTHR30269:SF32">
    <property type="entry name" value="MEMBRANE TRANSPORTER PROTEIN-RELATED"/>
    <property type="match status" value="1"/>
</dbReference>
<feature type="transmembrane region" description="Helical" evidence="8">
    <location>
        <begin position="102"/>
        <end position="119"/>
    </location>
</feature>
<keyword evidence="6 8" id="KW-1133">Transmembrane helix</keyword>
<accession>A0A6S7BW56</accession>
<evidence type="ECO:0000256" key="2">
    <source>
        <dbReference type="ARBA" id="ARBA00009142"/>
    </source>
</evidence>
<dbReference type="InterPro" id="IPR052017">
    <property type="entry name" value="TSUP"/>
</dbReference>
<dbReference type="AlphaFoldDB" id="A0A6S7BW56"/>
<gene>
    <name evidence="9" type="ORF">LMG26858_00167</name>
</gene>
<keyword evidence="10" id="KW-1185">Reference proteome</keyword>
<proteinExistence type="inferred from homology"/>
<sequence length="276" mass="29173">MEGAGGKEEDHRQLNAGPDPYLSIEVMVPAESLFIAAPVIFVAYVVFGMTGFGAAMVAVPVLVQFIPLQFAVPLVVLFDLACTALVGGSNWRRVSLVELKRLFPWLLLGIGLGVTLLHNAGARWPLMLLGGFVLAVCIKGLRGTPSKAAAPLKTHWALPFGVFGGIFSALFGTGGPIYTIYLSRRLDALDQFRATISVVILLSGVIRAAAFGAAGLYSQPEILSAAAVLLPVSLIGLYAGSRLRTRVSADVLKRSIFLLLAIAGAGAIYRGWILPS</sequence>
<evidence type="ECO:0000313" key="10">
    <source>
        <dbReference type="Proteomes" id="UP000494117"/>
    </source>
</evidence>
<dbReference type="Pfam" id="PF01925">
    <property type="entry name" value="TauE"/>
    <property type="match status" value="1"/>
</dbReference>
<name>A0A6S7BW56_9BURK</name>
<feature type="transmembrane region" description="Helical" evidence="8">
    <location>
        <begin position="70"/>
        <end position="90"/>
    </location>
</feature>
<evidence type="ECO:0000256" key="7">
    <source>
        <dbReference type="ARBA" id="ARBA00023136"/>
    </source>
</evidence>
<evidence type="ECO:0000256" key="1">
    <source>
        <dbReference type="ARBA" id="ARBA00004651"/>
    </source>
</evidence>
<dbReference type="InterPro" id="IPR002781">
    <property type="entry name" value="TM_pro_TauE-like"/>
</dbReference>
<feature type="transmembrane region" description="Helical" evidence="8">
    <location>
        <begin position="222"/>
        <end position="239"/>
    </location>
</feature>
<keyword evidence="7 8" id="KW-0472">Membrane</keyword>
<dbReference type="RefSeq" id="WP_367649250.1">
    <property type="nucleotide sequence ID" value="NZ_CADILG010000001.1"/>
</dbReference>
<reference evidence="9 10" key="1">
    <citation type="submission" date="2020-04" db="EMBL/GenBank/DDBJ databases">
        <authorList>
            <person name="De Canck E."/>
        </authorList>
    </citation>
    <scope>NUCLEOTIDE SEQUENCE [LARGE SCALE GENOMIC DNA]</scope>
    <source>
        <strain evidence="9 10">LMG 26858</strain>
    </source>
</reference>
<dbReference type="GO" id="GO:0005886">
    <property type="term" value="C:plasma membrane"/>
    <property type="evidence" value="ECO:0007669"/>
    <property type="project" value="UniProtKB-SubCell"/>
</dbReference>
<evidence type="ECO:0000256" key="4">
    <source>
        <dbReference type="ARBA" id="ARBA00022475"/>
    </source>
</evidence>
<protein>
    <recommendedName>
        <fullName evidence="8">Probable membrane transporter protein</fullName>
    </recommendedName>
</protein>